<organism evidence="2 3">
    <name type="scientific">Mycena chlorophos</name>
    <name type="common">Agaric fungus</name>
    <name type="synonym">Agaricus chlorophos</name>
    <dbReference type="NCBI Taxonomy" id="658473"/>
    <lineage>
        <taxon>Eukaryota</taxon>
        <taxon>Fungi</taxon>
        <taxon>Dikarya</taxon>
        <taxon>Basidiomycota</taxon>
        <taxon>Agaricomycotina</taxon>
        <taxon>Agaricomycetes</taxon>
        <taxon>Agaricomycetidae</taxon>
        <taxon>Agaricales</taxon>
        <taxon>Marasmiineae</taxon>
        <taxon>Mycenaceae</taxon>
        <taxon>Mycena</taxon>
    </lineage>
</organism>
<protein>
    <recommendedName>
        <fullName evidence="4">KOW domain-containing protein</fullName>
    </recommendedName>
</protein>
<gene>
    <name evidence="2" type="ORF">HMN09_00186600</name>
</gene>
<dbReference type="EMBL" id="JACAZE010000002">
    <property type="protein sequence ID" value="KAF7320997.1"/>
    <property type="molecule type" value="Genomic_DNA"/>
</dbReference>
<dbReference type="InterPro" id="IPR005825">
    <property type="entry name" value="Ribosomal_uL24_CS"/>
</dbReference>
<dbReference type="GO" id="GO:0006412">
    <property type="term" value="P:translation"/>
    <property type="evidence" value="ECO:0007669"/>
    <property type="project" value="InterPro"/>
</dbReference>
<dbReference type="OrthoDB" id="3068774at2759"/>
<evidence type="ECO:0008006" key="4">
    <source>
        <dbReference type="Google" id="ProtNLM"/>
    </source>
</evidence>
<evidence type="ECO:0000256" key="1">
    <source>
        <dbReference type="SAM" id="MobiDB-lite"/>
    </source>
</evidence>
<accession>A0A8H6TQK4</accession>
<dbReference type="PROSITE" id="PS01108">
    <property type="entry name" value="RIBOSOMAL_L24"/>
    <property type="match status" value="1"/>
</dbReference>
<sequence>MSDQHLAGPSLSGASCERLRRERKGGRISGEVLSRMRQKLYPQWLRAAWSTSSNTSVYSGIVEDGWYQLRSPLRHVAAYSWVVVLKNDMIVEGRGRAGTSAKSRTTFADGGDNFDSGGLLQAAPRDDVGLCIAPGSRVVVKDCQFLRTDQDGTNNHAYQHDGGTLVDDLMWPTEDHDDIIIVERTTLRPHALGGRCFAEVGDRVETTRGVAPYRRGVVDGVRVDGDQRLASLISDAGEVVEVPLGDLQRRILAGDEVEVVGGRFAGLTGIVQRCIALSSNMLERTGCVGAFEVAVTGTTMSGDTRNEGVVQVLSQDLEWIGVPRQDDGTRDGENRWEPAWLSDSRLLYKRVDVCVVEGNDAGQPMVSSGFVEMTRPLGKTNACVAVQPDDGTRRRLISVDMVRPMRYCMDQRRGAFVHVADMATRVIIIGPDCVGSMSEIGQYGYVEPGKELGVKVRLQKATQKDSPRTRFY</sequence>
<evidence type="ECO:0000313" key="2">
    <source>
        <dbReference type="EMBL" id="KAF7320997.1"/>
    </source>
</evidence>
<proteinExistence type="predicted"/>
<evidence type="ECO:0000313" key="3">
    <source>
        <dbReference type="Proteomes" id="UP000613580"/>
    </source>
</evidence>
<dbReference type="Proteomes" id="UP000613580">
    <property type="component" value="Unassembled WGS sequence"/>
</dbReference>
<dbReference type="AlphaFoldDB" id="A0A8H6TQK4"/>
<dbReference type="GO" id="GO:0003735">
    <property type="term" value="F:structural constituent of ribosome"/>
    <property type="evidence" value="ECO:0007669"/>
    <property type="project" value="InterPro"/>
</dbReference>
<comment type="caution">
    <text evidence="2">The sequence shown here is derived from an EMBL/GenBank/DDBJ whole genome shotgun (WGS) entry which is preliminary data.</text>
</comment>
<keyword evidence="3" id="KW-1185">Reference proteome</keyword>
<dbReference type="GO" id="GO:0005840">
    <property type="term" value="C:ribosome"/>
    <property type="evidence" value="ECO:0007669"/>
    <property type="project" value="InterPro"/>
</dbReference>
<name>A0A8H6TQK4_MYCCL</name>
<reference evidence="2" key="1">
    <citation type="submission" date="2020-05" db="EMBL/GenBank/DDBJ databases">
        <title>Mycena genomes resolve the evolution of fungal bioluminescence.</title>
        <authorList>
            <person name="Tsai I.J."/>
        </authorList>
    </citation>
    <scope>NUCLEOTIDE SEQUENCE</scope>
    <source>
        <strain evidence="2">110903Hualien_Pintung</strain>
    </source>
</reference>
<feature type="region of interest" description="Disordered" evidence="1">
    <location>
        <begin position="1"/>
        <end position="21"/>
    </location>
</feature>